<name>A0A7D5QAP0_9EURY</name>
<dbReference type="Proteomes" id="UP000509626">
    <property type="component" value="Chromosome"/>
</dbReference>
<sequence>METNAGAGVSEDPGDRVEVRRYRPADRADVLALDEVVWDRAMSGSWFAWKYERNPYLSEPAVFLAEADGRVVGARPFMAFRLRAGDESLCALQATDTMVHPEYRGRGIFTRMNRRAIDHYADLEPELCFNFPNQMAWPGYRKLGWRAVDERTTYYRVQNPTAVLDGRGGRLVGHAAGPALRALQGAWTRTGSSPDGFAVEREEGVPEGALAELYRRRVPEEIHARRDEEFYRWRYASPVWRRHAYVASENGDAVAGLLARTRTTSGGVTVTQVADVVPLVGGPRWSAAVACLLDRVVADHPHSDVLAAHESPLSGDLLLAYGFLPDSRLPLSRFASHRCTFAVRPLVDLEGASWDVNGYRLTNDSNWLLSFGERDTS</sequence>
<dbReference type="InterPro" id="IPR000182">
    <property type="entry name" value="GNAT_dom"/>
</dbReference>
<dbReference type="AlphaFoldDB" id="A0A7D5QAP0"/>
<evidence type="ECO:0000313" key="2">
    <source>
        <dbReference type="EMBL" id="QLG61120.1"/>
    </source>
</evidence>
<keyword evidence="2" id="KW-0808">Transferase</keyword>
<dbReference type="PROSITE" id="PS51186">
    <property type="entry name" value="GNAT"/>
    <property type="match status" value="1"/>
</dbReference>
<dbReference type="InterPro" id="IPR016181">
    <property type="entry name" value="Acyl_CoA_acyltransferase"/>
</dbReference>
<accession>A0A7D5QAP0</accession>
<protein>
    <submittedName>
        <fullName evidence="2">GNAT family N-acetyltransferase</fullName>
    </submittedName>
</protein>
<feature type="domain" description="N-acetyltransferase" evidence="1">
    <location>
        <begin position="17"/>
        <end position="170"/>
    </location>
</feature>
<dbReference type="GO" id="GO:0016747">
    <property type="term" value="F:acyltransferase activity, transferring groups other than amino-acyl groups"/>
    <property type="evidence" value="ECO:0007669"/>
    <property type="project" value="InterPro"/>
</dbReference>
<dbReference type="RefSeq" id="WP_179267704.1">
    <property type="nucleotide sequence ID" value="NZ_CP058579.1"/>
</dbReference>
<reference evidence="2 3" key="1">
    <citation type="submission" date="2020-06" db="EMBL/GenBank/DDBJ databases">
        <title>NJ-3-1, isolated from saline soil.</title>
        <authorList>
            <person name="Cui H.L."/>
            <person name="Shi X."/>
        </authorList>
    </citation>
    <scope>NUCLEOTIDE SEQUENCE [LARGE SCALE GENOMIC DNA]</scope>
    <source>
        <strain evidence="2 3">NJ-3-1</strain>
    </source>
</reference>
<gene>
    <name evidence="2" type="ORF">HUG12_04965</name>
</gene>
<dbReference type="EMBL" id="CP058579">
    <property type="protein sequence ID" value="QLG61120.1"/>
    <property type="molecule type" value="Genomic_DNA"/>
</dbReference>
<dbReference type="GeneID" id="56036786"/>
<dbReference type="CDD" id="cd04301">
    <property type="entry name" value="NAT_SF"/>
    <property type="match status" value="1"/>
</dbReference>
<dbReference type="KEGG" id="halu:HUG12_04965"/>
<proteinExistence type="predicted"/>
<evidence type="ECO:0000313" key="3">
    <source>
        <dbReference type="Proteomes" id="UP000509626"/>
    </source>
</evidence>
<dbReference type="OrthoDB" id="299799at2157"/>
<evidence type="ECO:0000259" key="1">
    <source>
        <dbReference type="PROSITE" id="PS51186"/>
    </source>
</evidence>
<organism evidence="2 3">
    <name type="scientific">Halorarum salinum</name>
    <dbReference type="NCBI Taxonomy" id="2743089"/>
    <lineage>
        <taxon>Archaea</taxon>
        <taxon>Methanobacteriati</taxon>
        <taxon>Methanobacteriota</taxon>
        <taxon>Stenosarchaea group</taxon>
        <taxon>Halobacteria</taxon>
        <taxon>Halobacteriales</taxon>
        <taxon>Haloferacaceae</taxon>
        <taxon>Halorarum</taxon>
    </lineage>
</organism>
<keyword evidence="3" id="KW-1185">Reference proteome</keyword>
<dbReference type="Pfam" id="PF13527">
    <property type="entry name" value="Acetyltransf_9"/>
    <property type="match status" value="1"/>
</dbReference>
<dbReference type="Gene3D" id="3.40.630.30">
    <property type="match status" value="1"/>
</dbReference>
<dbReference type="SUPFAM" id="SSF55729">
    <property type="entry name" value="Acyl-CoA N-acyltransferases (Nat)"/>
    <property type="match status" value="1"/>
</dbReference>